<protein>
    <submittedName>
        <fullName evidence="12">CaMBD domain-containing protein</fullName>
    </submittedName>
</protein>
<comment type="subcellular location">
    <subcellularLocation>
        <location evidence="1">Membrane</location>
        <topology evidence="1">Multi-pass membrane protein</topology>
    </subcellularLocation>
</comment>
<feature type="transmembrane region" description="Helical" evidence="8">
    <location>
        <begin position="384"/>
        <end position="403"/>
    </location>
</feature>
<evidence type="ECO:0000313" key="12">
    <source>
        <dbReference type="WBParaSite" id="TCLT_0000167201-mRNA-1"/>
    </source>
</evidence>
<dbReference type="InterPro" id="IPR036122">
    <property type="entry name" value="CaM-bd_dom_sf"/>
</dbReference>
<dbReference type="OrthoDB" id="73653at2759"/>
<keyword evidence="5" id="KW-0406">Ion transport</keyword>
<keyword evidence="4 8" id="KW-1133">Transmembrane helix</keyword>
<evidence type="ECO:0000256" key="4">
    <source>
        <dbReference type="ARBA" id="ARBA00022989"/>
    </source>
</evidence>
<feature type="transmembrane region" description="Helical" evidence="8">
    <location>
        <begin position="353"/>
        <end position="372"/>
    </location>
</feature>
<dbReference type="Proteomes" id="UP000276776">
    <property type="component" value="Unassembled WGS sequence"/>
</dbReference>
<sequence>MHTRILENTKSFDYSSACARDTNALIKVSTDLLRLYGNRQRFRNLLTSRQKLGSLPSAYTKIDDGNGNEVPISESDSWRNNAPKISQNINNDTQGSFILSNLYEIKWKLQSSTTKPSICSSLSPSQSLHNEQLENGEQMYNNSPNRNGLQVENMAASYQIRSKCLKKSVQLNDRCVILALIGVLFMIIDNEVTAQPSLHHSKDCTVSLVLRSIVACSTLILLTQIFLYHINEIKLEMFDCGSDDWRVVVSFENIAQVIFEIIACAICPFPGTGYINWTFMKTDQIHQYITTKQVPVDIILSLLMLIRVYLIARFMVLHSKQFQDASTRTLAALNQIQVNFSFVMKTILDQHPVAFLTTFTIVFWIISAWTFAQCERYGQEESILLLYSNALWFIGITFMLNGYGDLVPHTHCGRAVALTVGVVQGAAVSSIMIAVISRKMLLSEAQRNVNNFMNDSRLSKEYKDAAARVLQNTWHIYKCFSSWHNTNRNTNSILRQHQRKFLKAIKKYATISVKNLCQ</sequence>
<dbReference type="AlphaFoldDB" id="A0A0N5CNB9"/>
<dbReference type="GO" id="GO:0005516">
    <property type="term" value="F:calmodulin binding"/>
    <property type="evidence" value="ECO:0007669"/>
    <property type="project" value="InterPro"/>
</dbReference>
<evidence type="ECO:0000256" key="2">
    <source>
        <dbReference type="ARBA" id="ARBA00022448"/>
    </source>
</evidence>
<keyword evidence="2" id="KW-0813">Transport</keyword>
<feature type="transmembrane region" description="Helical" evidence="8">
    <location>
        <begin position="208"/>
        <end position="228"/>
    </location>
</feature>
<dbReference type="EMBL" id="UYYF01000237">
    <property type="protein sequence ID" value="VDM97238.1"/>
    <property type="molecule type" value="Genomic_DNA"/>
</dbReference>
<evidence type="ECO:0000313" key="10">
    <source>
        <dbReference type="EMBL" id="VDM97238.1"/>
    </source>
</evidence>
<dbReference type="PANTHER" id="PTHR10153">
    <property type="entry name" value="SMALL CONDUCTANCE CALCIUM-ACTIVATED POTASSIUM CHANNEL"/>
    <property type="match status" value="1"/>
</dbReference>
<feature type="domain" description="Calmodulin-binding" evidence="9">
    <location>
        <begin position="455"/>
        <end position="518"/>
    </location>
</feature>
<evidence type="ECO:0000259" key="9">
    <source>
        <dbReference type="SMART" id="SM01053"/>
    </source>
</evidence>
<reference evidence="12" key="1">
    <citation type="submission" date="2017-02" db="UniProtKB">
        <authorList>
            <consortium name="WormBaseParasite"/>
        </authorList>
    </citation>
    <scope>IDENTIFICATION</scope>
</reference>
<dbReference type="SUPFAM" id="SSF81327">
    <property type="entry name" value="Small-conductance potassium channel"/>
    <property type="match status" value="1"/>
</dbReference>
<dbReference type="WBParaSite" id="TCLT_0000167201-mRNA-1">
    <property type="protein sequence ID" value="TCLT_0000167201-mRNA-1"/>
    <property type="gene ID" value="TCLT_0000167201"/>
</dbReference>
<evidence type="ECO:0000256" key="8">
    <source>
        <dbReference type="SAM" id="Phobius"/>
    </source>
</evidence>
<gene>
    <name evidence="10" type="ORF">TCLT_LOCUS1673</name>
</gene>
<dbReference type="InterPro" id="IPR004178">
    <property type="entry name" value="CaM-bd_dom"/>
</dbReference>
<dbReference type="Pfam" id="PF03530">
    <property type="entry name" value="SK_channel"/>
    <property type="match status" value="1"/>
</dbReference>
<dbReference type="Pfam" id="PF02888">
    <property type="entry name" value="CaMBD"/>
    <property type="match status" value="1"/>
</dbReference>
<dbReference type="InterPro" id="IPR015449">
    <property type="entry name" value="K_chnl_Ca-activ_SK"/>
</dbReference>
<keyword evidence="11" id="KW-1185">Reference proteome</keyword>
<dbReference type="Pfam" id="PF07885">
    <property type="entry name" value="Ion_trans_2"/>
    <property type="match status" value="1"/>
</dbReference>
<name>A0A0N5CNB9_THECL</name>
<dbReference type="SMART" id="SM01053">
    <property type="entry name" value="CaMBD"/>
    <property type="match status" value="1"/>
</dbReference>
<feature type="transmembrane region" description="Helical" evidence="8">
    <location>
        <begin position="415"/>
        <end position="437"/>
    </location>
</feature>
<evidence type="ECO:0000256" key="7">
    <source>
        <dbReference type="ARBA" id="ARBA00023303"/>
    </source>
</evidence>
<evidence type="ECO:0000256" key="5">
    <source>
        <dbReference type="ARBA" id="ARBA00023065"/>
    </source>
</evidence>
<feature type="transmembrane region" description="Helical" evidence="8">
    <location>
        <begin position="294"/>
        <end position="312"/>
    </location>
</feature>
<evidence type="ECO:0000313" key="11">
    <source>
        <dbReference type="Proteomes" id="UP000276776"/>
    </source>
</evidence>
<proteinExistence type="predicted"/>
<reference evidence="10 11" key="2">
    <citation type="submission" date="2018-11" db="EMBL/GenBank/DDBJ databases">
        <authorList>
            <consortium name="Pathogen Informatics"/>
        </authorList>
    </citation>
    <scope>NUCLEOTIDE SEQUENCE [LARGE SCALE GENOMIC DNA]</scope>
</reference>
<keyword evidence="7" id="KW-0407">Ion channel</keyword>
<evidence type="ECO:0000256" key="3">
    <source>
        <dbReference type="ARBA" id="ARBA00022692"/>
    </source>
</evidence>
<organism evidence="12">
    <name type="scientific">Thelazia callipaeda</name>
    <name type="common">Oriental eyeworm</name>
    <name type="synonym">Parasitic nematode</name>
    <dbReference type="NCBI Taxonomy" id="103827"/>
    <lineage>
        <taxon>Eukaryota</taxon>
        <taxon>Metazoa</taxon>
        <taxon>Ecdysozoa</taxon>
        <taxon>Nematoda</taxon>
        <taxon>Chromadorea</taxon>
        <taxon>Rhabditida</taxon>
        <taxon>Spirurina</taxon>
        <taxon>Spiruromorpha</taxon>
        <taxon>Thelazioidea</taxon>
        <taxon>Thelaziidae</taxon>
        <taxon>Thelazia</taxon>
    </lineage>
</organism>
<dbReference type="Gene3D" id="1.10.287.70">
    <property type="match status" value="2"/>
</dbReference>
<dbReference type="SUPFAM" id="SSF81324">
    <property type="entry name" value="Voltage-gated potassium channels"/>
    <property type="match status" value="1"/>
</dbReference>
<evidence type="ECO:0000256" key="1">
    <source>
        <dbReference type="ARBA" id="ARBA00004141"/>
    </source>
</evidence>
<dbReference type="GO" id="GO:0016286">
    <property type="term" value="F:small conductance calcium-activated potassium channel activity"/>
    <property type="evidence" value="ECO:0007669"/>
    <property type="project" value="InterPro"/>
</dbReference>
<dbReference type="GO" id="GO:0016020">
    <property type="term" value="C:membrane"/>
    <property type="evidence" value="ECO:0007669"/>
    <property type="project" value="UniProtKB-SubCell"/>
</dbReference>
<accession>A0A0N5CNB9</accession>
<keyword evidence="6 8" id="KW-0472">Membrane</keyword>
<dbReference type="STRING" id="103827.A0A0N5CNB9"/>
<evidence type="ECO:0000256" key="6">
    <source>
        <dbReference type="ARBA" id="ARBA00023136"/>
    </source>
</evidence>
<dbReference type="InterPro" id="IPR013099">
    <property type="entry name" value="K_chnl_dom"/>
</dbReference>
<dbReference type="OMA" id="FVQCERY"/>
<keyword evidence="3 8" id="KW-0812">Transmembrane</keyword>